<feature type="compositionally biased region" description="Low complexity" evidence="7">
    <location>
        <begin position="300"/>
        <end position="313"/>
    </location>
</feature>
<name>A0ABR1JLF7_9AGAR</name>
<gene>
    <name evidence="10" type="ORF">VKT23_007566</name>
</gene>
<comment type="cofactor">
    <cofactor evidence="1">
        <name>Mg(2+)</name>
        <dbReference type="ChEBI" id="CHEBI:18420"/>
    </cofactor>
</comment>
<evidence type="ECO:0000256" key="4">
    <source>
        <dbReference type="ARBA" id="ARBA00022759"/>
    </source>
</evidence>
<proteinExistence type="predicted"/>
<evidence type="ECO:0008006" key="12">
    <source>
        <dbReference type="Google" id="ProtNLM"/>
    </source>
</evidence>
<keyword evidence="6" id="KW-0460">Magnesium</keyword>
<evidence type="ECO:0000259" key="8">
    <source>
        <dbReference type="SMART" id="SM00484"/>
    </source>
</evidence>
<feature type="compositionally biased region" description="Low complexity" evidence="7">
    <location>
        <begin position="273"/>
        <end position="285"/>
    </location>
</feature>
<dbReference type="InterPro" id="IPR006086">
    <property type="entry name" value="XPG-I_dom"/>
</dbReference>
<feature type="region of interest" description="Disordered" evidence="7">
    <location>
        <begin position="418"/>
        <end position="438"/>
    </location>
</feature>
<evidence type="ECO:0000259" key="9">
    <source>
        <dbReference type="SMART" id="SM00485"/>
    </source>
</evidence>
<evidence type="ECO:0000256" key="6">
    <source>
        <dbReference type="ARBA" id="ARBA00022842"/>
    </source>
</evidence>
<dbReference type="Pfam" id="PF00752">
    <property type="entry name" value="XPG_N"/>
    <property type="match status" value="1"/>
</dbReference>
<keyword evidence="4" id="KW-0255">Endonuclease</keyword>
<protein>
    <recommendedName>
        <fullName evidence="12">PIN domain-like protein</fullName>
    </recommendedName>
</protein>
<dbReference type="InterPro" id="IPR029060">
    <property type="entry name" value="PIN-like_dom_sf"/>
</dbReference>
<comment type="caution">
    <text evidence="10">The sequence shown here is derived from an EMBL/GenBank/DDBJ whole genome shotgun (WGS) entry which is preliminary data.</text>
</comment>
<feature type="domain" description="XPG-I" evidence="8">
    <location>
        <begin position="507"/>
        <end position="577"/>
    </location>
</feature>
<feature type="region of interest" description="Disordered" evidence="7">
    <location>
        <begin position="244"/>
        <end position="347"/>
    </location>
</feature>
<keyword evidence="11" id="KW-1185">Reference proteome</keyword>
<accession>A0ABR1JLF7</accession>
<dbReference type="InterPro" id="IPR036279">
    <property type="entry name" value="5-3_exonuclease_C_sf"/>
</dbReference>
<reference evidence="10 11" key="1">
    <citation type="submission" date="2024-01" db="EMBL/GenBank/DDBJ databases">
        <title>A draft genome for the cacao thread blight pathogen Marasmiellus scandens.</title>
        <authorList>
            <person name="Baruah I.K."/>
            <person name="Leung J."/>
            <person name="Bukari Y."/>
            <person name="Amoako-Attah I."/>
            <person name="Meinhardt L.W."/>
            <person name="Bailey B.A."/>
            <person name="Cohen S.P."/>
        </authorList>
    </citation>
    <scope>NUCLEOTIDE SEQUENCE [LARGE SCALE GENOMIC DNA]</scope>
    <source>
        <strain evidence="10 11">GH-19</strain>
    </source>
</reference>
<evidence type="ECO:0000256" key="3">
    <source>
        <dbReference type="ARBA" id="ARBA00022723"/>
    </source>
</evidence>
<evidence type="ECO:0000256" key="1">
    <source>
        <dbReference type="ARBA" id="ARBA00001946"/>
    </source>
</evidence>
<keyword evidence="5" id="KW-0378">Hydrolase</keyword>
<keyword evidence="2" id="KW-0540">Nuclease</keyword>
<organism evidence="10 11">
    <name type="scientific">Marasmiellus scandens</name>
    <dbReference type="NCBI Taxonomy" id="2682957"/>
    <lineage>
        <taxon>Eukaryota</taxon>
        <taxon>Fungi</taxon>
        <taxon>Dikarya</taxon>
        <taxon>Basidiomycota</taxon>
        <taxon>Agaricomycotina</taxon>
        <taxon>Agaricomycetes</taxon>
        <taxon>Agaricomycetidae</taxon>
        <taxon>Agaricales</taxon>
        <taxon>Marasmiineae</taxon>
        <taxon>Omphalotaceae</taxon>
        <taxon>Marasmiellus</taxon>
    </lineage>
</organism>
<dbReference type="PANTHER" id="PTHR11081:SF9">
    <property type="entry name" value="FLAP ENDONUCLEASE 1"/>
    <property type="match status" value="1"/>
</dbReference>
<dbReference type="InterPro" id="IPR008918">
    <property type="entry name" value="HhH2"/>
</dbReference>
<evidence type="ECO:0000313" key="11">
    <source>
        <dbReference type="Proteomes" id="UP001498398"/>
    </source>
</evidence>
<dbReference type="InterPro" id="IPR006084">
    <property type="entry name" value="XPG/Rad2"/>
</dbReference>
<evidence type="ECO:0000313" key="10">
    <source>
        <dbReference type="EMBL" id="KAK7462985.1"/>
    </source>
</evidence>
<evidence type="ECO:0000256" key="7">
    <source>
        <dbReference type="SAM" id="MobiDB-lite"/>
    </source>
</evidence>
<dbReference type="SMART" id="SM00484">
    <property type="entry name" value="XPGI"/>
    <property type="match status" value="1"/>
</dbReference>
<evidence type="ECO:0000256" key="2">
    <source>
        <dbReference type="ARBA" id="ARBA00022722"/>
    </source>
</evidence>
<keyword evidence="3" id="KW-0479">Metal-binding</keyword>
<feature type="compositionally biased region" description="Basic and acidic residues" evidence="7">
    <location>
        <begin position="286"/>
        <end position="296"/>
    </location>
</feature>
<dbReference type="PRINTS" id="PR00853">
    <property type="entry name" value="XPGRADSUPER"/>
</dbReference>
<dbReference type="EMBL" id="JBANRG010000010">
    <property type="protein sequence ID" value="KAK7462985.1"/>
    <property type="molecule type" value="Genomic_DNA"/>
</dbReference>
<dbReference type="SUPFAM" id="SSF88723">
    <property type="entry name" value="PIN domain-like"/>
    <property type="match status" value="1"/>
</dbReference>
<dbReference type="PANTHER" id="PTHR11081">
    <property type="entry name" value="FLAP ENDONUCLEASE FAMILY MEMBER"/>
    <property type="match status" value="1"/>
</dbReference>
<dbReference type="SUPFAM" id="SSF47807">
    <property type="entry name" value="5' to 3' exonuclease, C-terminal subdomain"/>
    <property type="match status" value="1"/>
</dbReference>
<feature type="compositionally biased region" description="Polar residues" evidence="7">
    <location>
        <begin position="249"/>
        <end position="272"/>
    </location>
</feature>
<feature type="domain" description="XPG N-terminal" evidence="9">
    <location>
        <begin position="1"/>
        <end position="100"/>
    </location>
</feature>
<dbReference type="Proteomes" id="UP001498398">
    <property type="component" value="Unassembled WGS sequence"/>
</dbReference>
<dbReference type="Gene3D" id="1.10.150.20">
    <property type="entry name" value="5' to 3' exonuclease, C-terminal subdomain"/>
    <property type="match status" value="1"/>
</dbReference>
<sequence length="719" mass="79482">MGVLGFTPFIQKTCPEVIKHFPDRLKTFAGKRIVIDGTLITQRLHFAPVPHTHRHIIGWYRLVKELENFGVQAICVFDGKERSTAKAREIMRRRHAQKRAAARGAIEEERLKRLNQLHAVIGQLPRLSASDRNQLSSTLQHEIGRHRASLPDFSDSFWSQHMSSVSFTTGDLVDAPEYDKVDYKSLYSGADRRVSEEEEYAFYQEFFHSNQTSTYTDSPNSSNHEHESDINYQSVSIAPQDQNFHDTLEPTSYKTTDDGSLSSSGPTPQFSNVDPSAPVSPPSESSDPRETTEKTLQETSSSPSDASLSVSTSALPEASIPLTSAVDPLTETGPLPESEKTPKEAVSPSIIERLASSLVSLYVEYRESISKMSSIPFSSQPQGSAANDTEQEAAKSEFEMSRRQYKLTLEEGEVWDRITGNGHDIGSPLEDVQRPGDDSISEEAIGDEGNSVALDPGHEPTIASVSGISEEALLSLAQKSSLMSESYKRSAHPPTTQTYDECKELLSAMGVPCIEATGAYEAEAVASSLVLNGHADYVASEDTDVLIYEAPLIRNITNRNAPLLVLSGAEIRDVLQLTRPMYIDFALLLGTDFSQRIKNVGPARALKFIRAHGSIEKVIEAERKYTPRVPVREYLIQVDAGREVFGTLPPITGEITEEMAKAQLPKDADQKREVDELKTRSVMEKYGLSWALETWTHEDALEGNYFGDNPSSGGNWSSF</sequence>
<dbReference type="SMART" id="SM00485">
    <property type="entry name" value="XPGN"/>
    <property type="match status" value="1"/>
</dbReference>
<dbReference type="SMART" id="SM00279">
    <property type="entry name" value="HhH2"/>
    <property type="match status" value="1"/>
</dbReference>
<dbReference type="Pfam" id="PF00867">
    <property type="entry name" value="XPG_I"/>
    <property type="match status" value="1"/>
</dbReference>
<dbReference type="InterPro" id="IPR006085">
    <property type="entry name" value="XPG_DNA_repair_N"/>
</dbReference>
<dbReference type="Gene3D" id="3.40.50.1010">
    <property type="entry name" value="5'-nuclease"/>
    <property type="match status" value="2"/>
</dbReference>
<feature type="region of interest" description="Disordered" evidence="7">
    <location>
        <begin position="374"/>
        <end position="399"/>
    </location>
</feature>
<evidence type="ECO:0000256" key="5">
    <source>
        <dbReference type="ARBA" id="ARBA00022801"/>
    </source>
</evidence>